<dbReference type="AlphaFoldDB" id="A0AAV7K669"/>
<dbReference type="Pfam" id="PF22785">
    <property type="entry name" value="Tc-R-P"/>
    <property type="match status" value="1"/>
</dbReference>
<evidence type="ECO:0000256" key="3">
    <source>
        <dbReference type="ARBA" id="ARBA00022801"/>
    </source>
</evidence>
<reference evidence="8 9" key="1">
    <citation type="journal article" date="2023" name="BMC Biol.">
        <title>The compact genome of the sponge Oopsacas minuta (Hexactinellida) is lacking key metazoan core genes.</title>
        <authorList>
            <person name="Santini S."/>
            <person name="Schenkelaars Q."/>
            <person name="Jourda C."/>
            <person name="Duchesne M."/>
            <person name="Belahbib H."/>
            <person name="Rocher C."/>
            <person name="Selva M."/>
            <person name="Riesgo A."/>
            <person name="Vervoort M."/>
            <person name="Leys S.P."/>
            <person name="Kodjabachian L."/>
            <person name="Le Bivic A."/>
            <person name="Borchiellini C."/>
            <person name="Claverie J.M."/>
            <person name="Renard E."/>
        </authorList>
    </citation>
    <scope>NUCLEOTIDE SEQUENCE [LARGE SCALE GENOMIC DNA]</scope>
    <source>
        <strain evidence="8">SPO-2</strain>
    </source>
</reference>
<keyword evidence="3" id="KW-0378">Hydrolase</keyword>
<evidence type="ECO:0000313" key="9">
    <source>
        <dbReference type="Proteomes" id="UP001165289"/>
    </source>
</evidence>
<dbReference type="PROSITE" id="PS00383">
    <property type="entry name" value="TYR_PHOSPHATASE_1"/>
    <property type="match status" value="1"/>
</dbReference>
<gene>
    <name evidence="8" type="ORF">LOD99_16002</name>
</gene>
<dbReference type="InterPro" id="IPR050561">
    <property type="entry name" value="PTP"/>
</dbReference>
<dbReference type="SMART" id="SM00195">
    <property type="entry name" value="DSPc"/>
    <property type="match status" value="1"/>
</dbReference>
<dbReference type="CDD" id="cd17657">
    <property type="entry name" value="CDC14_N"/>
    <property type="match status" value="1"/>
</dbReference>
<dbReference type="InterPro" id="IPR044506">
    <property type="entry name" value="CDC14_C"/>
</dbReference>
<dbReference type="EMBL" id="JAKMXF010000133">
    <property type="protein sequence ID" value="KAI6656697.1"/>
    <property type="molecule type" value="Genomic_DNA"/>
</dbReference>
<evidence type="ECO:0000259" key="7">
    <source>
        <dbReference type="PROSITE" id="PS50056"/>
    </source>
</evidence>
<dbReference type="PANTHER" id="PTHR23339">
    <property type="entry name" value="TYROSINE SPECIFIC PROTEIN PHOSPHATASE AND DUAL SPECIFICITY PROTEIN PHOSPHATASE"/>
    <property type="match status" value="1"/>
</dbReference>
<evidence type="ECO:0000256" key="5">
    <source>
        <dbReference type="SAM" id="MobiDB-lite"/>
    </source>
</evidence>
<comment type="similarity">
    <text evidence="1">Belongs to the protein-tyrosine phosphatase family. Non-receptor class CDC14 subfamily.</text>
</comment>
<dbReference type="Gene3D" id="3.90.190.10">
    <property type="entry name" value="Protein tyrosine phosphatase superfamily"/>
    <property type="match status" value="2"/>
</dbReference>
<dbReference type="EC" id="3.1.3.48" evidence="2"/>
<organism evidence="8 9">
    <name type="scientific">Oopsacas minuta</name>
    <dbReference type="NCBI Taxonomy" id="111878"/>
    <lineage>
        <taxon>Eukaryota</taxon>
        <taxon>Metazoa</taxon>
        <taxon>Porifera</taxon>
        <taxon>Hexactinellida</taxon>
        <taxon>Hexasterophora</taxon>
        <taxon>Lyssacinosida</taxon>
        <taxon>Leucopsacidae</taxon>
        <taxon>Oopsacas</taxon>
    </lineage>
</organism>
<proteinExistence type="inferred from homology"/>
<evidence type="ECO:0000256" key="4">
    <source>
        <dbReference type="ARBA" id="ARBA00022912"/>
    </source>
</evidence>
<feature type="domain" description="Tyrosine specific protein phosphatases" evidence="7">
    <location>
        <begin position="251"/>
        <end position="313"/>
    </location>
</feature>
<dbReference type="FunFam" id="3.90.190.10:FF:000006">
    <property type="entry name" value="Dual specificity protein phosphatase CDC14B"/>
    <property type="match status" value="1"/>
</dbReference>
<name>A0AAV7K669_9METZ</name>
<dbReference type="CDD" id="cd14499">
    <property type="entry name" value="CDC14_C"/>
    <property type="match status" value="1"/>
</dbReference>
<feature type="domain" description="Tyrosine-protein phosphatase" evidence="6">
    <location>
        <begin position="169"/>
        <end position="327"/>
    </location>
</feature>
<evidence type="ECO:0000259" key="6">
    <source>
        <dbReference type="PROSITE" id="PS50054"/>
    </source>
</evidence>
<dbReference type="Proteomes" id="UP001165289">
    <property type="component" value="Unassembled WGS sequence"/>
</dbReference>
<feature type="compositionally biased region" description="Polar residues" evidence="5">
    <location>
        <begin position="490"/>
        <end position="500"/>
    </location>
</feature>
<dbReference type="InterPro" id="IPR016130">
    <property type="entry name" value="Tyr_Pase_AS"/>
</dbReference>
<dbReference type="InterPro" id="IPR029021">
    <property type="entry name" value="Prot-tyrosine_phosphatase-like"/>
</dbReference>
<feature type="region of interest" description="Disordered" evidence="5">
    <location>
        <begin position="483"/>
        <end position="515"/>
    </location>
</feature>
<keyword evidence="9" id="KW-1185">Reference proteome</keyword>
<keyword evidence="4" id="KW-0904">Protein phosphatase</keyword>
<dbReference type="PROSITE" id="PS50056">
    <property type="entry name" value="TYR_PHOSPHATASE_2"/>
    <property type="match status" value="1"/>
</dbReference>
<dbReference type="PROSITE" id="PS50054">
    <property type="entry name" value="TYR_PHOSPHATASE_DUAL"/>
    <property type="match status" value="1"/>
</dbReference>
<dbReference type="InterPro" id="IPR020422">
    <property type="entry name" value="TYR_PHOSPHATASE_DUAL_dom"/>
</dbReference>
<evidence type="ECO:0000313" key="8">
    <source>
        <dbReference type="EMBL" id="KAI6656697.1"/>
    </source>
</evidence>
<accession>A0AAV7K669</accession>
<evidence type="ECO:0000256" key="1">
    <source>
        <dbReference type="ARBA" id="ARBA00007315"/>
    </source>
</evidence>
<dbReference type="GO" id="GO:0004725">
    <property type="term" value="F:protein tyrosine phosphatase activity"/>
    <property type="evidence" value="ECO:0007669"/>
    <property type="project" value="UniProtKB-EC"/>
</dbReference>
<dbReference type="InterPro" id="IPR000387">
    <property type="entry name" value="Tyr_Pase_dom"/>
</dbReference>
<dbReference type="Pfam" id="PF14671">
    <property type="entry name" value="DSPn"/>
    <property type="match status" value="1"/>
</dbReference>
<dbReference type="SUPFAM" id="SSF52799">
    <property type="entry name" value="(Phosphotyrosine protein) phosphatases II"/>
    <property type="match status" value="2"/>
</dbReference>
<protein>
    <recommendedName>
        <fullName evidence="2">protein-tyrosine-phosphatase</fullName>
        <ecNumber evidence="2">3.1.3.48</ecNumber>
    </recommendedName>
</protein>
<sequence length="590" mass="67922">MEEYKECIKDRLYFASLRARPNNNRTYHFFSIDDELVYEPFYADFGPFNLAMVYKYCMKIQQKLNNPALSRMKLVHYTSFDNRRRANSLFLIGSYLILYCNYTAEEAFQPFNTFTLQPFRDASYGPCMFNLTLLPCLQAIQKAKRLGFLDFDTFDVKEYEYYEKVENGDFNWLIPGKFLSFCGPHNKSKIDNGYPLHSPETYFAYFRKHSVTNVVRLNRKFYEAKRFTDAGFEHADLFFIDGSTPPEHILTEFLTIAENAKGGIAVHCKAGLGRTGTLICCYMMKHYGFTAVEAIAWARICRPGSVIGPQQLYLIEKQDSLWREGEKSRMTQFKSGTEPLSEVTNMDCVTTERTQSLPQRFQKVLQMNDTNSKHATHPAVLTPSTAHLPLSRTQHRFQRPLSVVVEKVSPKTLLEQSRNKSVTTLCDTMPLTKQVTPPSGHIPTHFLLLQDENRIPSVPLKSGTQGDHLNMIKATRALRKSKSDSDSYYTSIRDTSSSKTNRPEMTPTHKSKPRSSFIFKTNSWHPDSVTQHKLKVTPTFLPSNTSTKPSGFIRQKYTGAHTYQLRSSTVYNESFTRLRKSNTKFNTFNI</sequence>
<evidence type="ECO:0000256" key="2">
    <source>
        <dbReference type="ARBA" id="ARBA00013064"/>
    </source>
</evidence>
<dbReference type="InterPro" id="IPR029260">
    <property type="entry name" value="DSPn"/>
</dbReference>
<comment type="caution">
    <text evidence="8">The sequence shown here is derived from an EMBL/GenBank/DDBJ whole genome shotgun (WGS) entry which is preliminary data.</text>
</comment>